<evidence type="ECO:0000256" key="3">
    <source>
        <dbReference type="SAM" id="MobiDB-lite"/>
    </source>
</evidence>
<dbReference type="Pfam" id="PF07002">
    <property type="entry name" value="Copine"/>
    <property type="match status" value="1"/>
</dbReference>
<dbReference type="GO" id="GO:0005634">
    <property type="term" value="C:nucleus"/>
    <property type="evidence" value="ECO:0007669"/>
    <property type="project" value="TreeGrafter"/>
</dbReference>
<feature type="domain" description="VPS9" evidence="5">
    <location>
        <begin position="839"/>
        <end position="1006"/>
    </location>
</feature>
<dbReference type="Gene3D" id="3.30.40.10">
    <property type="entry name" value="Zinc/RING finger domain, C3HC4 (zinc finger)"/>
    <property type="match status" value="1"/>
</dbReference>
<reference evidence="6" key="1">
    <citation type="submission" date="2022-11" db="EMBL/GenBank/DDBJ databases">
        <authorList>
            <person name="Morgan W.R."/>
            <person name="Tartar A."/>
        </authorList>
    </citation>
    <scope>NUCLEOTIDE SEQUENCE</scope>
    <source>
        <strain evidence="6">ARSEF 373</strain>
    </source>
</reference>
<evidence type="ECO:0000313" key="6">
    <source>
        <dbReference type="EMBL" id="DBA00132.1"/>
    </source>
</evidence>
<feature type="domain" description="RING-type" evidence="4">
    <location>
        <begin position="454"/>
        <end position="487"/>
    </location>
</feature>
<organism evidence="6 7">
    <name type="scientific">Lagenidium giganteum</name>
    <dbReference type="NCBI Taxonomy" id="4803"/>
    <lineage>
        <taxon>Eukaryota</taxon>
        <taxon>Sar</taxon>
        <taxon>Stramenopiles</taxon>
        <taxon>Oomycota</taxon>
        <taxon>Peronosporomycetes</taxon>
        <taxon>Pythiales</taxon>
        <taxon>Pythiaceae</taxon>
    </lineage>
</organism>
<dbReference type="InterPro" id="IPR001841">
    <property type="entry name" value="Znf_RING"/>
</dbReference>
<dbReference type="Pfam" id="PF02204">
    <property type="entry name" value="VPS9"/>
    <property type="match status" value="1"/>
</dbReference>
<sequence>SDDANAERRSEYLETRMGSSSSSQRDDRKQRRASTRTQSGPRPIAGRDTRDHARSEMIPDQFTTVQQVTAALRRNGLESCNLIIGIDFTKSNEWSGKRTFAGRSLHTIDEPGIVNPYEEVIETVGRTLRDFDDDNIIPVYGFGDDLTGDHSVFTFAANQHRGVQPSGFPFERIRSRYREIVPNVVMAGPTSFAPIINEAVNIVNQTGQYHILVIIADGQVTRSVDIPPHAVSKNEKETIDAITYASNFPLSIVMVGVGDGPWESMVYFDNYLMHRKFDNFQFVEFHKIASQTFRNPAEREAQFALNALMEIPDQYRTIKELGYLSCGSYNFSTNLPDVEVYPAPQPPGTTVYPSFAPGTMPAGFADPPSKPAPLAAPAQIPAVALQHQYPSADAPSAPSFGDPNIPMVGAVAVPAHAPAYAQARAVIPSPRRQLQSQLSAAEEKFNRLQEELLCAICEDRNKDTVFQCGHETCNACAQSLQNCPSCRQPIQVRIKRYDNDQEQDDVDAQDCRRRTSIPPSFVFGAASPMAKPSLEERRWRSFDCYSGSSCSSVSKAATIDVLDSRIERVGVEVAAQKSKMHVRKRDRVRSFFSSTKREQVELRRIQLEAQVAAHHRSLTILNDLKTLRTARHSMSSIDTAIGDQNNQTLLESIADADMALSEDIMHHVLALQAKWLHELASMHGHKATEGPRHRRRLSASASSAVMLQFLDEFLQKDGSQRVPCTLDVPTQPLVRFEKLVQRYRLLKPQLKKALIRVCVDTMASISKRRDVEESQFASVFQNRDASDVMRSLVREVTDAIAEEALVPETHRCILRAFAEQMVFGRLAAACYQPEALDLDERNAMWREQVVKARALGLHEVGLPAGVISPELLEAVQTSLVKSKDGAVSGYLSTSQWFIKSIDAFSKIPYLVPSCVMAAFLHAIRVLYAEANEVLQIPNGCVSADVLLPLLIYVLSRSNLPHMHAQIYSMETFAIDACKDGSEAAYYVACLQAAVGYIMSDASVEPTALRHGGHTREKAPFANSSRQRHHASPHVLLLALLAHFAALSVGANTMATPICSLTIQDLIWYDKKTGQRLPCALYNGKPAAICTWACRCRQPEGDKGVYHVLQRIRRAPWTLSTMHLQDRMTPKLRQHQRR</sequence>
<dbReference type="InterPro" id="IPR002035">
    <property type="entry name" value="VWF_A"/>
</dbReference>
<feature type="compositionally biased region" description="Basic and acidic residues" evidence="3">
    <location>
        <begin position="45"/>
        <end position="57"/>
    </location>
</feature>
<dbReference type="SMART" id="SM00327">
    <property type="entry name" value="VWA"/>
    <property type="match status" value="1"/>
</dbReference>
<feature type="coiled-coil region" evidence="2">
    <location>
        <begin position="431"/>
        <end position="458"/>
    </location>
</feature>
<evidence type="ECO:0000256" key="2">
    <source>
        <dbReference type="SAM" id="Coils"/>
    </source>
</evidence>
<dbReference type="InterPro" id="IPR037191">
    <property type="entry name" value="VPS9_dom_sf"/>
</dbReference>
<dbReference type="GO" id="GO:0016567">
    <property type="term" value="P:protein ubiquitination"/>
    <property type="evidence" value="ECO:0007669"/>
    <property type="project" value="TreeGrafter"/>
</dbReference>
<dbReference type="InterPro" id="IPR013083">
    <property type="entry name" value="Znf_RING/FYVE/PHD"/>
</dbReference>
<reference evidence="6" key="2">
    <citation type="journal article" date="2023" name="Microbiol Resour">
        <title>Decontamination and Annotation of the Draft Genome Sequence of the Oomycete Lagenidium giganteum ARSEF 373.</title>
        <authorList>
            <person name="Morgan W.R."/>
            <person name="Tartar A."/>
        </authorList>
    </citation>
    <scope>NUCLEOTIDE SEQUENCE</scope>
    <source>
        <strain evidence="6">ARSEF 373</strain>
    </source>
</reference>
<evidence type="ECO:0000256" key="1">
    <source>
        <dbReference type="PROSITE-ProRule" id="PRU00175"/>
    </source>
</evidence>
<dbReference type="InterPro" id="IPR010734">
    <property type="entry name" value="Copine_C"/>
</dbReference>
<gene>
    <name evidence="6" type="ORF">N0F65_000455</name>
</gene>
<proteinExistence type="predicted"/>
<feature type="region of interest" description="Disordered" evidence="3">
    <location>
        <begin position="1"/>
        <end position="59"/>
    </location>
</feature>
<feature type="non-terminal residue" evidence="6">
    <location>
        <position position="1"/>
    </location>
</feature>
<keyword evidence="2" id="KW-0175">Coiled coil</keyword>
<evidence type="ECO:0000259" key="5">
    <source>
        <dbReference type="PROSITE" id="PS51205"/>
    </source>
</evidence>
<keyword evidence="1" id="KW-0479">Metal-binding</keyword>
<dbReference type="EMBL" id="DAKRPA010000069">
    <property type="protein sequence ID" value="DBA00132.1"/>
    <property type="molecule type" value="Genomic_DNA"/>
</dbReference>
<keyword evidence="1" id="KW-0863">Zinc-finger</keyword>
<dbReference type="GO" id="GO:0004842">
    <property type="term" value="F:ubiquitin-protein transferase activity"/>
    <property type="evidence" value="ECO:0007669"/>
    <property type="project" value="TreeGrafter"/>
</dbReference>
<dbReference type="InterPro" id="IPR003123">
    <property type="entry name" value="VPS9"/>
</dbReference>
<dbReference type="SMART" id="SM00184">
    <property type="entry name" value="RING"/>
    <property type="match status" value="1"/>
</dbReference>
<protein>
    <recommendedName>
        <fullName evidence="8">RING-type domain-containing protein</fullName>
    </recommendedName>
</protein>
<evidence type="ECO:0008006" key="8">
    <source>
        <dbReference type="Google" id="ProtNLM"/>
    </source>
</evidence>
<keyword evidence="7" id="KW-1185">Reference proteome</keyword>
<dbReference type="SUPFAM" id="SSF109993">
    <property type="entry name" value="VPS9 domain"/>
    <property type="match status" value="1"/>
</dbReference>
<dbReference type="InterPro" id="IPR036465">
    <property type="entry name" value="vWFA_dom_sf"/>
</dbReference>
<dbReference type="InterPro" id="IPR052079">
    <property type="entry name" value="E3_ligase/Copine_domain"/>
</dbReference>
<feature type="compositionally biased region" description="Basic and acidic residues" evidence="3">
    <location>
        <begin position="1"/>
        <end position="14"/>
    </location>
</feature>
<evidence type="ECO:0000313" key="7">
    <source>
        <dbReference type="Proteomes" id="UP001146120"/>
    </source>
</evidence>
<accession>A0AAV2Z3U4</accession>
<dbReference type="GO" id="GO:0008270">
    <property type="term" value="F:zinc ion binding"/>
    <property type="evidence" value="ECO:0007669"/>
    <property type="project" value="UniProtKB-KW"/>
</dbReference>
<dbReference type="PROSITE" id="PS50089">
    <property type="entry name" value="ZF_RING_2"/>
    <property type="match status" value="1"/>
</dbReference>
<evidence type="ECO:0000259" key="4">
    <source>
        <dbReference type="PROSITE" id="PS50089"/>
    </source>
</evidence>
<dbReference type="PANTHER" id="PTHR45751">
    <property type="entry name" value="COPINE FAMILY PROTEIN 1"/>
    <property type="match status" value="1"/>
</dbReference>
<dbReference type="PANTHER" id="PTHR45751:SF11">
    <property type="entry name" value="COPINE FAMILY PROTEIN 2"/>
    <property type="match status" value="1"/>
</dbReference>
<dbReference type="SUPFAM" id="SSF53300">
    <property type="entry name" value="vWA-like"/>
    <property type="match status" value="1"/>
</dbReference>
<comment type="caution">
    <text evidence="6">The sequence shown here is derived from an EMBL/GenBank/DDBJ whole genome shotgun (WGS) entry which is preliminary data.</text>
</comment>
<dbReference type="AlphaFoldDB" id="A0AAV2Z3U4"/>
<dbReference type="Gene3D" id="1.20.1050.80">
    <property type="entry name" value="VPS9 domain"/>
    <property type="match status" value="1"/>
</dbReference>
<name>A0AAV2Z3U4_9STRA</name>
<dbReference type="PROSITE" id="PS51205">
    <property type="entry name" value="VPS9"/>
    <property type="match status" value="1"/>
</dbReference>
<dbReference type="Pfam" id="PF13920">
    <property type="entry name" value="zf-C3HC4_3"/>
    <property type="match status" value="1"/>
</dbReference>
<dbReference type="SMART" id="SM00167">
    <property type="entry name" value="VPS9"/>
    <property type="match status" value="1"/>
</dbReference>
<dbReference type="SUPFAM" id="SSF57850">
    <property type="entry name" value="RING/U-box"/>
    <property type="match status" value="1"/>
</dbReference>
<keyword evidence="1" id="KW-0862">Zinc</keyword>
<dbReference type="Proteomes" id="UP001146120">
    <property type="component" value="Unassembled WGS sequence"/>
</dbReference>